<dbReference type="InterPro" id="IPR050490">
    <property type="entry name" value="Bact_solute-bd_prot1"/>
</dbReference>
<dbReference type="PANTHER" id="PTHR43649">
    <property type="entry name" value="ARABINOSE-BINDING PROTEIN-RELATED"/>
    <property type="match status" value="1"/>
</dbReference>
<feature type="signal peptide" evidence="2">
    <location>
        <begin position="1"/>
        <end position="20"/>
    </location>
</feature>
<gene>
    <name evidence="3" type="ORF">OW255_08390</name>
</gene>
<feature type="region of interest" description="Disordered" evidence="1">
    <location>
        <begin position="24"/>
        <end position="55"/>
    </location>
</feature>
<dbReference type="PROSITE" id="PS51257">
    <property type="entry name" value="PROKAR_LIPOPROTEIN"/>
    <property type="match status" value="1"/>
</dbReference>
<proteinExistence type="predicted"/>
<dbReference type="EMBL" id="CP113524">
    <property type="protein sequence ID" value="WAJ25516.1"/>
    <property type="molecule type" value="Genomic_DNA"/>
</dbReference>
<protein>
    <submittedName>
        <fullName evidence="3">Extracellular solute-binding protein</fullName>
    </submittedName>
</protein>
<keyword evidence="4" id="KW-1185">Reference proteome</keyword>
<evidence type="ECO:0000313" key="3">
    <source>
        <dbReference type="EMBL" id="WAJ25516.1"/>
    </source>
</evidence>
<feature type="compositionally biased region" description="Basic and acidic residues" evidence="1">
    <location>
        <begin position="40"/>
        <end position="54"/>
    </location>
</feature>
<dbReference type="Proteomes" id="UP001163115">
    <property type="component" value="Chromosome"/>
</dbReference>
<dbReference type="Pfam" id="PF01547">
    <property type="entry name" value="SBP_bac_1"/>
    <property type="match status" value="1"/>
</dbReference>
<accession>A0ABY7AFW9</accession>
<evidence type="ECO:0000256" key="1">
    <source>
        <dbReference type="SAM" id="MobiDB-lite"/>
    </source>
</evidence>
<evidence type="ECO:0000256" key="2">
    <source>
        <dbReference type="SAM" id="SignalP"/>
    </source>
</evidence>
<feature type="chain" id="PRO_5047351694" evidence="2">
    <location>
        <begin position="21"/>
        <end position="477"/>
    </location>
</feature>
<dbReference type="Gene3D" id="3.40.190.10">
    <property type="entry name" value="Periplasmic binding protein-like II"/>
    <property type="match status" value="1"/>
</dbReference>
<reference evidence="3" key="1">
    <citation type="submission" date="2022-11" db="EMBL/GenBank/DDBJ databases">
        <title>Lacrimispora xylanolytica sy1, complete genome.</title>
        <authorList>
            <person name="Choi S."/>
        </authorList>
    </citation>
    <scope>NUCLEOTIDE SEQUENCE</scope>
    <source>
        <strain evidence="3">Sy1</strain>
    </source>
</reference>
<evidence type="ECO:0000313" key="4">
    <source>
        <dbReference type="Proteomes" id="UP001163115"/>
    </source>
</evidence>
<dbReference type="InterPro" id="IPR006059">
    <property type="entry name" value="SBP"/>
</dbReference>
<feature type="compositionally biased region" description="Polar residues" evidence="1">
    <location>
        <begin position="24"/>
        <end position="39"/>
    </location>
</feature>
<name>A0ABY7AFW9_9FIRM</name>
<keyword evidence="2" id="KW-0732">Signal</keyword>
<dbReference type="RefSeq" id="WP_024836364.1">
    <property type="nucleotide sequence ID" value="NZ_CP113524.1"/>
</dbReference>
<sequence>MRKRKKLAALGLAGMMAVSALTGCSSGGATESKASNPESQKSESGSETKKEAASGEKVTVTVWTNNRHDLEYMNKVVDEFNKTNDHIQIDYVVQTENYVNLLTMAANSGQSPDIFSQVEAESFKDFAESGIIQPLNDYMTDEFKKVNEVDEHKYEGYNVQGDKIYWAPCGKRSGSRIVYNKEIFDKLGLEVPKKISDIPAVAKAITEAGKGDYYGIIFPGASGPFERWLEHSAEMSGITPYNYKEGKFDFTGYKPYLEMVRQLFADNSVFPGSASMKIDPVRVQFSEGHAGIHANASQEATVLTEQFPAKIEWGVAPLPTLDGEIKGSEACSPNTGYMMSGSTTHTKEAWEVIEYFGSEKVLKGYFEGGYALPISRYMESKIDKTKIGRMADFAGADYEAVLPVPPSVTPEGENYRDALWNACLPEGGSIDETIEMLNKTYNDALDKEVKMGKTKRLVIKDYDPLHPNAGTVEYLEQ</sequence>
<dbReference type="SUPFAM" id="SSF53850">
    <property type="entry name" value="Periplasmic binding protein-like II"/>
    <property type="match status" value="1"/>
</dbReference>
<organism evidence="3 4">
    <name type="scientific">Lacrimispora xylanolytica</name>
    <dbReference type="NCBI Taxonomy" id="29375"/>
    <lineage>
        <taxon>Bacteria</taxon>
        <taxon>Bacillati</taxon>
        <taxon>Bacillota</taxon>
        <taxon>Clostridia</taxon>
        <taxon>Lachnospirales</taxon>
        <taxon>Lachnospiraceae</taxon>
        <taxon>Lacrimispora</taxon>
    </lineage>
</organism>